<evidence type="ECO:0000256" key="4">
    <source>
        <dbReference type="SAM" id="Coils"/>
    </source>
</evidence>
<reference evidence="7" key="1">
    <citation type="journal article" date="2023" name="bioRxiv">
        <title>Improved chromosome-level genome assembly for marigold (Tagetes erecta).</title>
        <authorList>
            <person name="Jiang F."/>
            <person name="Yuan L."/>
            <person name="Wang S."/>
            <person name="Wang H."/>
            <person name="Xu D."/>
            <person name="Wang A."/>
            <person name="Fan W."/>
        </authorList>
    </citation>
    <scope>NUCLEOTIDE SEQUENCE</scope>
    <source>
        <strain evidence="7">WSJ</strain>
        <tissue evidence="7">Leaf</tissue>
    </source>
</reference>
<organism evidence="7 8">
    <name type="scientific">Tagetes erecta</name>
    <name type="common">African marigold</name>
    <dbReference type="NCBI Taxonomy" id="13708"/>
    <lineage>
        <taxon>Eukaryota</taxon>
        <taxon>Viridiplantae</taxon>
        <taxon>Streptophyta</taxon>
        <taxon>Embryophyta</taxon>
        <taxon>Tracheophyta</taxon>
        <taxon>Spermatophyta</taxon>
        <taxon>Magnoliopsida</taxon>
        <taxon>eudicotyledons</taxon>
        <taxon>Gunneridae</taxon>
        <taxon>Pentapetalae</taxon>
        <taxon>asterids</taxon>
        <taxon>campanulids</taxon>
        <taxon>Asterales</taxon>
        <taxon>Asteraceae</taxon>
        <taxon>Asteroideae</taxon>
        <taxon>Heliantheae alliance</taxon>
        <taxon>Tageteae</taxon>
        <taxon>Tagetes</taxon>
    </lineage>
</organism>
<evidence type="ECO:0000313" key="7">
    <source>
        <dbReference type="EMBL" id="KAK1427566.1"/>
    </source>
</evidence>
<feature type="domain" description="AIG1-type G" evidence="6">
    <location>
        <begin position="13"/>
        <end position="219"/>
    </location>
</feature>
<gene>
    <name evidence="7" type="ORF">QVD17_16254</name>
</gene>
<evidence type="ECO:0000256" key="2">
    <source>
        <dbReference type="ARBA" id="ARBA00022741"/>
    </source>
</evidence>
<feature type="compositionally biased region" description="Basic and acidic residues" evidence="5">
    <location>
        <begin position="230"/>
        <end position="251"/>
    </location>
</feature>
<name>A0AAD8KUU0_TARER</name>
<dbReference type="FunFam" id="3.40.50.300:FF:000840">
    <property type="entry name" value="Immune-associated nucleotide-binding protein 9"/>
    <property type="match status" value="2"/>
</dbReference>
<comment type="caution">
    <text evidence="7">The sequence shown here is derived from an EMBL/GenBank/DDBJ whole genome shotgun (WGS) entry which is preliminary data.</text>
</comment>
<accession>A0AAD8KUU0</accession>
<dbReference type="PANTHER" id="PTHR10903:SF184">
    <property type="entry name" value="GTP-BINDING PROTEIN A"/>
    <property type="match status" value="1"/>
</dbReference>
<evidence type="ECO:0000256" key="3">
    <source>
        <dbReference type="ARBA" id="ARBA00023134"/>
    </source>
</evidence>
<dbReference type="Gene3D" id="3.40.50.300">
    <property type="entry name" value="P-loop containing nucleotide triphosphate hydrolases"/>
    <property type="match status" value="2"/>
</dbReference>
<feature type="region of interest" description="Disordered" evidence="5">
    <location>
        <begin position="230"/>
        <end position="272"/>
    </location>
</feature>
<keyword evidence="2" id="KW-0547">Nucleotide-binding</keyword>
<feature type="coiled-coil region" evidence="4">
    <location>
        <begin position="525"/>
        <end position="552"/>
    </location>
</feature>
<comment type="similarity">
    <text evidence="1">Belongs to the TRAFAC class TrmE-Era-EngA-EngB-Septin-like GTPase superfamily. AIG1/Toc34/Toc159-like paraseptin GTPase family. IAN subfamily.</text>
</comment>
<keyword evidence="4" id="KW-0175">Coiled coil</keyword>
<dbReference type="Pfam" id="PF04548">
    <property type="entry name" value="AIG1"/>
    <property type="match status" value="2"/>
</dbReference>
<dbReference type="PROSITE" id="PS51720">
    <property type="entry name" value="G_AIG1"/>
    <property type="match status" value="2"/>
</dbReference>
<evidence type="ECO:0000256" key="1">
    <source>
        <dbReference type="ARBA" id="ARBA00008535"/>
    </source>
</evidence>
<evidence type="ECO:0000313" key="8">
    <source>
        <dbReference type="Proteomes" id="UP001229421"/>
    </source>
</evidence>
<dbReference type="InterPro" id="IPR045058">
    <property type="entry name" value="GIMA/IAN/Toc"/>
</dbReference>
<protein>
    <recommendedName>
        <fullName evidence="6">AIG1-type G domain-containing protein</fullName>
    </recommendedName>
</protein>
<dbReference type="AlphaFoldDB" id="A0AAD8KUU0"/>
<dbReference type="GO" id="GO:0005525">
    <property type="term" value="F:GTP binding"/>
    <property type="evidence" value="ECO:0007669"/>
    <property type="project" value="UniProtKB-KW"/>
</dbReference>
<keyword evidence="8" id="KW-1185">Reference proteome</keyword>
<dbReference type="InterPro" id="IPR006703">
    <property type="entry name" value="G_AIG1"/>
</dbReference>
<dbReference type="EMBL" id="JAUHHV010000004">
    <property type="protein sequence ID" value="KAK1427566.1"/>
    <property type="molecule type" value="Genomic_DNA"/>
</dbReference>
<dbReference type="Proteomes" id="UP001229421">
    <property type="component" value="Unassembled WGS sequence"/>
</dbReference>
<dbReference type="PANTHER" id="PTHR10903">
    <property type="entry name" value="GTPASE, IMAP FAMILY MEMBER-RELATED"/>
    <property type="match status" value="1"/>
</dbReference>
<evidence type="ECO:0000256" key="5">
    <source>
        <dbReference type="SAM" id="MobiDB-lite"/>
    </source>
</evidence>
<proteinExistence type="inferred from homology"/>
<dbReference type="SUPFAM" id="SSF52540">
    <property type="entry name" value="P-loop containing nucleoside triphosphate hydrolases"/>
    <property type="match status" value="2"/>
</dbReference>
<evidence type="ECO:0000259" key="6">
    <source>
        <dbReference type="PROSITE" id="PS51720"/>
    </source>
</evidence>
<dbReference type="InterPro" id="IPR027417">
    <property type="entry name" value="P-loop_NTPase"/>
</dbReference>
<sequence>MGGCFCEDHCQFDPHRTLVLVGKSGNGKSATGNSINLGAKSFLSKKCSSGVTVSSELQATTLKDGQVVNVIDTPGLFDSLDFEVIGKEIVECDNIAQNGIDAFLAVVSTSRFSEEEKGAIISLQTLFGKKVYDYMIVVFTGGDELEKQNQTLEDFLNESPEALKEILSLCGNHYVLFDNNTENETKRLSQVKKLLYLVDAVSNKNGGKLFTNHIFTEVNKETAMKIEQKLTDDENSKLKEKQGRAEKKNKEICQPNQKMPKGSSFEGESGDCEPSSLQTLVLVGRKGNGKSATGNSILGTCVFRSGRSSSCVTTTCEMNSTRLEDGQTINVIDTPGIIGSNIDADKEIMNCIDMAGDGIHAFLFVFSICNRFSKEEEAAIMKLLKLFGNKVYDYMILVFTGGDQLDEDDVTLEGFLHDCPDKLKEIINLCENRYVLYDNKTEGQTKRSEQVVKLSSMVKMVSRKNCGKLYNNVLLDEWKKEAKELEKHAQNFYGELEISSLIDPMHEGHYKQIFEMVEPKLKDTTLRLQQQLAEEQAARLKAEEDAKAIQKKSVEEICYMKEQIEMAKRRHKSLTINPGVIRDGICVIM</sequence>
<feature type="domain" description="AIG1-type G" evidence="6">
    <location>
        <begin position="275"/>
        <end position="479"/>
    </location>
</feature>
<dbReference type="CDD" id="cd01852">
    <property type="entry name" value="AIG1"/>
    <property type="match status" value="2"/>
</dbReference>
<keyword evidence="3" id="KW-0342">GTP-binding</keyword>